<protein>
    <submittedName>
        <fullName evidence="1">Putative transposase</fullName>
    </submittedName>
</protein>
<evidence type="ECO:0000313" key="1">
    <source>
        <dbReference type="EMBL" id="QDQ42340.1"/>
    </source>
</evidence>
<gene>
    <name evidence="1" type="ORF">kam1_1110</name>
</gene>
<dbReference type="EMBL" id="CP037899">
    <property type="protein sequence ID" value="QDQ42340.1"/>
    <property type="molecule type" value="Genomic_DNA"/>
</dbReference>
<dbReference type="KEGG" id="mkc:kam1_1110"/>
<reference evidence="2" key="1">
    <citation type="submission" date="2019-03" db="EMBL/GenBank/DDBJ databases">
        <title>Complete genome of Methylacidiphilum kamchatkense Kam1.</title>
        <authorList>
            <person name="Kruse T."/>
            <person name="Murarilal Ratnadevi C."/>
            <person name="Erikstad H.-A."/>
            <person name="Birkeland N.-K."/>
        </authorList>
    </citation>
    <scope>NUCLEOTIDE SEQUENCE [LARGE SCALE GENOMIC DNA]</scope>
    <source>
        <strain evidence="2">kam1</strain>
    </source>
</reference>
<accession>A0A516TM70</accession>
<organism evidence="1 2">
    <name type="scientific">Methylacidiphilum kamchatkense Kam1</name>
    <dbReference type="NCBI Taxonomy" id="1202785"/>
    <lineage>
        <taxon>Bacteria</taxon>
        <taxon>Pseudomonadati</taxon>
        <taxon>Verrucomicrobiota</taxon>
        <taxon>Methylacidiphilae</taxon>
        <taxon>Methylacidiphilales</taxon>
        <taxon>Methylacidiphilaceae</taxon>
        <taxon>Methylacidiphilum (ex Ratnadevi et al. 2023)</taxon>
    </lineage>
</organism>
<evidence type="ECO:0000313" key="2">
    <source>
        <dbReference type="Proteomes" id="UP000315925"/>
    </source>
</evidence>
<name>A0A516TM70_9BACT</name>
<dbReference type="Proteomes" id="UP000315925">
    <property type="component" value="Chromosome"/>
</dbReference>
<dbReference type="AlphaFoldDB" id="A0A516TM70"/>
<proteinExistence type="predicted"/>
<sequence length="163" mass="18341">MHLEEHRIELPMGRGRPSLRLPPPEWLNTPCACKIVWNGIHNELPVTVSEADEYLTASVSDEKRATADLGQIHQAAIVSNDGKALVVSGRGIRSLKRLHSKQLGEIQKKRLRCAKGSRRWRKLGRRGAKLTLRCKRPMRVISVTRGHVKSSTSAKSTKYSRFS</sequence>